<protein>
    <recommendedName>
        <fullName evidence="3">Rossmann fold nucleotide-binding protein</fullName>
    </recommendedName>
</protein>
<dbReference type="InterPro" id="IPR052341">
    <property type="entry name" value="LOG_family_nucleotidases"/>
</dbReference>
<evidence type="ECO:0000313" key="2">
    <source>
        <dbReference type="Proteomes" id="UP000599074"/>
    </source>
</evidence>
<dbReference type="PANTHER" id="PTHR43393:SF3">
    <property type="entry name" value="LYSINE DECARBOXYLASE-LIKE PROTEIN"/>
    <property type="match status" value="1"/>
</dbReference>
<dbReference type="RefSeq" id="WP_168113722.1">
    <property type="nucleotide sequence ID" value="NZ_BOON01000017.1"/>
</dbReference>
<dbReference type="AlphaFoldDB" id="A0A8J3TBY0"/>
<evidence type="ECO:0008006" key="3">
    <source>
        <dbReference type="Google" id="ProtNLM"/>
    </source>
</evidence>
<dbReference type="SUPFAM" id="SSF102405">
    <property type="entry name" value="MCP/YpsA-like"/>
    <property type="match status" value="1"/>
</dbReference>
<evidence type="ECO:0000313" key="1">
    <source>
        <dbReference type="EMBL" id="GII22347.1"/>
    </source>
</evidence>
<gene>
    <name evidence="1" type="ORF">Pme01_19440</name>
</gene>
<dbReference type="Proteomes" id="UP000599074">
    <property type="component" value="Unassembled WGS sequence"/>
</dbReference>
<dbReference type="EMBL" id="BOON01000017">
    <property type="protein sequence ID" value="GII22347.1"/>
    <property type="molecule type" value="Genomic_DNA"/>
</dbReference>
<proteinExistence type="predicted"/>
<dbReference type="Pfam" id="PF18306">
    <property type="entry name" value="LDcluster4"/>
    <property type="match status" value="1"/>
</dbReference>
<dbReference type="PANTHER" id="PTHR43393">
    <property type="entry name" value="CYTOKININ RIBOSIDE 5'-MONOPHOSPHATE PHOSPHORIBOHYDROLASE"/>
    <property type="match status" value="1"/>
</dbReference>
<dbReference type="Gene3D" id="3.40.50.450">
    <property type="match status" value="1"/>
</dbReference>
<sequence length="397" mass="41784">MPTPPPTDVIALHDDTPNEVESRAELDRHLSAGTLSGLIVQGLRLDDGDAVAALSAVDVHDALFVGCRFASPEMTAGLVRRGALVVPSFDEVPYPTHPSRLYTPDDLAAGFARDGFDGMYDTVVYQHFRAAGGAQPAPREALVQRLHDSGIDNALAVVTNSWIAAAGRSAAIGVMGGHAVPRGSATYRLAATLGRELARAGRLVVTGGGPGVMEAANLGAFLAERSAADLAAAIELLAGAPDFRDHDPYTAAALKVRDDFATVEEGGLSFARRGGLSIPTWLYGHEPANLFAARVAKYFSNAIREDTILRLSRGGIVFAPGWAGTVQEVFQAATKTFYATDGISGPYVFLDTAYWTDRLPVRALLEPLLAGSPVGDLSGLIHVTDDVAEAVALLTTR</sequence>
<comment type="caution">
    <text evidence="1">The sequence shown here is derived from an EMBL/GenBank/DDBJ whole genome shotgun (WGS) entry which is preliminary data.</text>
</comment>
<organism evidence="1 2">
    <name type="scientific">Planosporangium mesophilum</name>
    <dbReference type="NCBI Taxonomy" id="689768"/>
    <lineage>
        <taxon>Bacteria</taxon>
        <taxon>Bacillati</taxon>
        <taxon>Actinomycetota</taxon>
        <taxon>Actinomycetes</taxon>
        <taxon>Micromonosporales</taxon>
        <taxon>Micromonosporaceae</taxon>
        <taxon>Planosporangium</taxon>
    </lineage>
</organism>
<name>A0A8J3TBY0_9ACTN</name>
<accession>A0A8J3TBY0</accession>
<keyword evidence="2" id="KW-1185">Reference proteome</keyword>
<dbReference type="GO" id="GO:0005829">
    <property type="term" value="C:cytosol"/>
    <property type="evidence" value="ECO:0007669"/>
    <property type="project" value="TreeGrafter"/>
</dbReference>
<dbReference type="InterPro" id="IPR041164">
    <property type="entry name" value="LDcluster4"/>
</dbReference>
<reference evidence="1" key="1">
    <citation type="submission" date="2021-01" db="EMBL/GenBank/DDBJ databases">
        <title>Whole genome shotgun sequence of Planosporangium mesophilum NBRC 109066.</title>
        <authorList>
            <person name="Komaki H."/>
            <person name="Tamura T."/>
        </authorList>
    </citation>
    <scope>NUCLEOTIDE SEQUENCE</scope>
    <source>
        <strain evidence="1">NBRC 109066</strain>
    </source>
</reference>